<feature type="compositionally biased region" description="Basic and acidic residues" evidence="1">
    <location>
        <begin position="223"/>
        <end position="239"/>
    </location>
</feature>
<evidence type="ECO:0000256" key="1">
    <source>
        <dbReference type="SAM" id="MobiDB-lite"/>
    </source>
</evidence>
<name>A0A3B5Y849_WHEAT</name>
<dbReference type="InterPro" id="IPR039319">
    <property type="entry name" value="ELF3-like"/>
</dbReference>
<dbReference type="AlphaFoldDB" id="A0A3B5Y849"/>
<dbReference type="Gramene" id="TraesCS1A03G1080600.2">
    <property type="protein sequence ID" value="TraesCS1A03G1080600.2.CDS"/>
    <property type="gene ID" value="TraesCS1A03G1080600"/>
</dbReference>
<dbReference type="Proteomes" id="UP000019116">
    <property type="component" value="Chromosome 1A"/>
</dbReference>
<dbReference type="EnsemblPlants" id="TraesCS1A02G443200.2">
    <property type="protein sequence ID" value="TraesCS1A02G443200.2"/>
    <property type="gene ID" value="TraesCS1A02G443200"/>
</dbReference>
<feature type="region of interest" description="Disordered" evidence="1">
    <location>
        <begin position="507"/>
        <end position="532"/>
    </location>
</feature>
<proteinExistence type="predicted"/>
<accession>A0A3B5Y849</accession>
<feature type="compositionally biased region" description="Low complexity" evidence="1">
    <location>
        <begin position="692"/>
        <end position="708"/>
    </location>
</feature>
<feature type="compositionally biased region" description="Basic and acidic residues" evidence="1">
    <location>
        <begin position="343"/>
        <end position="353"/>
    </location>
</feature>
<evidence type="ECO:0000313" key="2">
    <source>
        <dbReference type="EnsemblPlants" id="TraesCS1A02G443200.2"/>
    </source>
</evidence>
<protein>
    <recommendedName>
        <fullName evidence="4">Early flowering protein 3</fullName>
    </recommendedName>
</protein>
<dbReference type="Gramene" id="TraesPARA_EIv1.0_0000450.1">
    <property type="protein sequence ID" value="TraesPARA_EIv1.0_0000450.1.CDS"/>
    <property type="gene ID" value="TraesPARA_EIv1.0_0000450"/>
</dbReference>
<evidence type="ECO:0008006" key="4">
    <source>
        <dbReference type="Google" id="ProtNLM"/>
    </source>
</evidence>
<feature type="compositionally biased region" description="Polar residues" evidence="1">
    <location>
        <begin position="675"/>
        <end position="691"/>
    </location>
</feature>
<dbReference type="PANTHER" id="PTHR34281">
    <property type="entry name" value="PROTEIN EARLY FLOWERING 3"/>
    <property type="match status" value="1"/>
</dbReference>
<dbReference type="OrthoDB" id="1939092at2759"/>
<feature type="region of interest" description="Disordered" evidence="1">
    <location>
        <begin position="140"/>
        <end position="380"/>
    </location>
</feature>
<sequence length="773" mass="82706">MRRAGGKDGGEDKVMGPLFPRLHVNDTTLKGGGPRAPPRNKMALYEQFSVPSQRFAANAANTAPAAAHRPAASYAAVSSASAGQIGGIDRPLFPSFCVPSNEPVRLPEHIKTNSSGRDGHATSGRLSTLLKSKDAYAAGSTAECSSSQRRDNNSNNNNNTKNSSGKKLTHDDDFTVPSVFCSGVRPRSNHEEVRIQENSTPFPATSPYKSGPTLSKPTAKFPNTDKRYLEGRNASDTRSMDSPSIIRDKAPANTTTNFLEAEERTSSFQFPAEKTMGKRDDKGSSYSRVKETSSINVSDKQHSRNEGHQARTRNENAAESQNAPKAGNGPYSTDIACNGASKLSEKGLRETGEKRKRSTGHHDVQRDDSSDSSVESLPDLEISPDDVVGAIGPKHFWKARRAIVNQQRVFAVQVFELHRLIKQVQKLIAASPHLLIEWDPCLGSALVTSKKKTAAANVEKQLLSAKSKDDDDAQLTLQQAEYSKDNTEGNQASPSQDNDVVEVRHENQAASNGAVSSNPPAMPAPPDNKQNNWCAPPPQNQWLVPVMSPSEGFVYKPYTGPCPPAGSILAPFYASCAPLSLPSTAGEFMNSPYGIPMPHQPQHMGVGGPPAMPPMYFPPFSVPVMNPVVSSSAVEQVSRVAAARPNTHVEHHSRSSCNMRNEAVSAGGVWRFHSSRGSELQGSSAASSPFDRQQGQGEARGPAAAAPAAPLPTSSAGNGNAAQQPQVSSGSQENPVAAAARVIRVVPHTARTASESAARIFRSIQMERQQNGP</sequence>
<dbReference type="PANTHER" id="PTHR34281:SF20">
    <property type="entry name" value="PROTEIN EARLY FLOWERING 3"/>
    <property type="match status" value="1"/>
</dbReference>
<feature type="region of interest" description="Disordered" evidence="1">
    <location>
        <begin position="675"/>
        <end position="736"/>
    </location>
</feature>
<feature type="compositionally biased region" description="Basic and acidic residues" evidence="1">
    <location>
        <begin position="275"/>
        <end position="291"/>
    </location>
</feature>
<reference evidence="2" key="2">
    <citation type="submission" date="2018-10" db="UniProtKB">
        <authorList>
            <consortium name="EnsemblPlants"/>
        </authorList>
    </citation>
    <scope>IDENTIFICATION</scope>
</reference>
<evidence type="ECO:0000313" key="3">
    <source>
        <dbReference type="Proteomes" id="UP000019116"/>
    </source>
</evidence>
<feature type="region of interest" description="Disordered" evidence="1">
    <location>
        <begin position="1"/>
        <end position="40"/>
    </location>
</feature>
<keyword evidence="3" id="KW-1185">Reference proteome</keyword>
<feature type="compositionally biased region" description="Polar residues" evidence="1">
    <location>
        <begin position="712"/>
        <end position="734"/>
    </location>
</feature>
<gene>
    <name evidence="2" type="primary">LOC123071043</name>
</gene>
<feature type="compositionally biased region" description="Basic and acidic residues" evidence="1">
    <location>
        <begin position="1"/>
        <end position="14"/>
    </location>
</feature>
<dbReference type="Gramene" id="TraesCS1A02G443200.2">
    <property type="protein sequence ID" value="TraesCS1A02G443200.2"/>
    <property type="gene ID" value="TraesCS1A02G443200"/>
</dbReference>
<dbReference type="GO" id="GO:2000028">
    <property type="term" value="P:regulation of photoperiodism, flowering"/>
    <property type="evidence" value="ECO:0007669"/>
    <property type="project" value="InterPro"/>
</dbReference>
<organism evidence="2">
    <name type="scientific">Triticum aestivum</name>
    <name type="common">Wheat</name>
    <dbReference type="NCBI Taxonomy" id="4565"/>
    <lineage>
        <taxon>Eukaryota</taxon>
        <taxon>Viridiplantae</taxon>
        <taxon>Streptophyta</taxon>
        <taxon>Embryophyta</taxon>
        <taxon>Tracheophyta</taxon>
        <taxon>Spermatophyta</taxon>
        <taxon>Magnoliopsida</taxon>
        <taxon>Liliopsida</taxon>
        <taxon>Poales</taxon>
        <taxon>Poaceae</taxon>
        <taxon>BOP clade</taxon>
        <taxon>Pooideae</taxon>
        <taxon>Triticodae</taxon>
        <taxon>Triticeae</taxon>
        <taxon>Triticinae</taxon>
        <taxon>Triticum</taxon>
    </lineage>
</organism>
<feature type="compositionally biased region" description="Basic and acidic residues" evidence="1">
    <location>
        <begin position="360"/>
        <end position="369"/>
    </location>
</feature>
<feature type="compositionally biased region" description="Polar residues" evidence="1">
    <location>
        <begin position="508"/>
        <end position="519"/>
    </location>
</feature>
<dbReference type="STRING" id="4565.A0A3B5Y849"/>
<reference evidence="2" key="1">
    <citation type="submission" date="2018-08" db="EMBL/GenBank/DDBJ databases">
        <authorList>
            <person name="Rossello M."/>
        </authorList>
    </citation>
    <scope>NUCLEOTIDE SEQUENCE [LARGE SCALE GENOMIC DNA]</scope>
    <source>
        <strain evidence="2">cv. Chinese Spring</strain>
    </source>
</reference>
<feature type="compositionally biased region" description="Low complexity" evidence="1">
    <location>
        <begin position="153"/>
        <end position="163"/>
    </location>
</feature>
<feature type="compositionally biased region" description="Basic and acidic residues" evidence="1">
    <location>
        <begin position="299"/>
        <end position="316"/>
    </location>
</feature>